<keyword evidence="3" id="KW-0687">Ribonucleoprotein</keyword>
<dbReference type="InterPro" id="IPR001911">
    <property type="entry name" value="Ribosomal_bS21"/>
</dbReference>
<evidence type="ECO:0000256" key="2">
    <source>
        <dbReference type="ARBA" id="ARBA00022980"/>
    </source>
</evidence>
<dbReference type="PANTHER" id="PTHR37228:SF1">
    <property type="entry name" value="RIBOSOMAL PROTEIN S21 FAMILY PROTEIN"/>
    <property type="match status" value="1"/>
</dbReference>
<reference evidence="4 5" key="1">
    <citation type="journal article" date="2019" name="G3 (Bethesda)">
        <title>Sequencing of a Wild Apple (Malus baccata) Genome Unravels the Differences Between Cultivated and Wild Apple Species Regarding Disease Resistance and Cold Tolerance.</title>
        <authorList>
            <person name="Chen X."/>
        </authorList>
    </citation>
    <scope>NUCLEOTIDE SEQUENCE [LARGE SCALE GENOMIC DNA]</scope>
    <source>
        <strain evidence="5">cv. Shandingzi</strain>
        <tissue evidence="4">Leaves</tissue>
    </source>
</reference>
<dbReference type="Proteomes" id="UP000315295">
    <property type="component" value="Unassembled WGS sequence"/>
</dbReference>
<dbReference type="AlphaFoldDB" id="A0A540NA23"/>
<evidence type="ECO:0000256" key="1">
    <source>
        <dbReference type="ARBA" id="ARBA00006640"/>
    </source>
</evidence>
<keyword evidence="2" id="KW-0689">Ribosomal protein</keyword>
<dbReference type="STRING" id="106549.A0A540NA23"/>
<evidence type="ECO:0000313" key="5">
    <source>
        <dbReference type="Proteomes" id="UP000315295"/>
    </source>
</evidence>
<dbReference type="GO" id="GO:1990904">
    <property type="term" value="C:ribonucleoprotein complex"/>
    <property type="evidence" value="ECO:0007669"/>
    <property type="project" value="UniProtKB-KW"/>
</dbReference>
<dbReference type="Pfam" id="PF01165">
    <property type="entry name" value="Ribosomal_S21"/>
    <property type="match status" value="1"/>
</dbReference>
<dbReference type="EMBL" id="VIEB01000078">
    <property type="protein sequence ID" value="TQE07904.1"/>
    <property type="molecule type" value="Genomic_DNA"/>
</dbReference>
<evidence type="ECO:0000256" key="3">
    <source>
        <dbReference type="ARBA" id="ARBA00023274"/>
    </source>
</evidence>
<proteinExistence type="inferred from homology"/>
<dbReference type="GO" id="GO:0005840">
    <property type="term" value="C:ribosome"/>
    <property type="evidence" value="ECO:0007669"/>
    <property type="project" value="UniProtKB-KW"/>
</dbReference>
<keyword evidence="5" id="KW-1185">Reference proteome</keyword>
<comment type="caution">
    <text evidence="4">The sequence shown here is derived from an EMBL/GenBank/DDBJ whole genome shotgun (WGS) entry which is preliminary data.</text>
</comment>
<organism evidence="4 5">
    <name type="scientific">Malus baccata</name>
    <name type="common">Siberian crab apple</name>
    <name type="synonym">Pyrus baccata</name>
    <dbReference type="NCBI Taxonomy" id="106549"/>
    <lineage>
        <taxon>Eukaryota</taxon>
        <taxon>Viridiplantae</taxon>
        <taxon>Streptophyta</taxon>
        <taxon>Embryophyta</taxon>
        <taxon>Tracheophyta</taxon>
        <taxon>Spermatophyta</taxon>
        <taxon>Magnoliopsida</taxon>
        <taxon>eudicotyledons</taxon>
        <taxon>Gunneridae</taxon>
        <taxon>Pentapetalae</taxon>
        <taxon>rosids</taxon>
        <taxon>fabids</taxon>
        <taxon>Rosales</taxon>
        <taxon>Rosaceae</taxon>
        <taxon>Amygdaloideae</taxon>
        <taxon>Maleae</taxon>
        <taxon>Malus</taxon>
    </lineage>
</organism>
<sequence>MKELSTDLFDPRTTLMEPNFSRAVTPLADANGDDFTFALNDSNFFERQLRIEIMGDTPESRPDSEACTSIADWALHQKRRREDIKKENIMDLAECPEGQILNDNQPDMDNCEGCENLVGVLSESQLAALALGVESVTQLGYHRHEQLRGIWVKVMNKNLEWALTVMQRKMTSRGIKRMIKREQTHHLKNSKKRILAHKNLEQKLRSQDLARKLKVVLLKKVRSSDSAMGAVLKDAVRLSYALHLMLVFPLLNFSLRVNLDKLCINISAQGFVQFWAFKRCKLERLTKCKR</sequence>
<accession>A0A540NA23</accession>
<protein>
    <submittedName>
        <fullName evidence="4">Uncharacterized protein</fullName>
    </submittedName>
</protein>
<dbReference type="PANTHER" id="PTHR37228">
    <property type="entry name" value="RIBOSOMAL PROTEIN S21 FAMILY PROTEIN"/>
    <property type="match status" value="1"/>
</dbReference>
<dbReference type="GO" id="GO:0006412">
    <property type="term" value="P:translation"/>
    <property type="evidence" value="ECO:0007669"/>
    <property type="project" value="InterPro"/>
</dbReference>
<comment type="similarity">
    <text evidence="1">Belongs to the bacterial ribosomal protein bS21 family.</text>
</comment>
<dbReference type="GO" id="GO:0003735">
    <property type="term" value="F:structural constituent of ribosome"/>
    <property type="evidence" value="ECO:0007669"/>
    <property type="project" value="InterPro"/>
</dbReference>
<evidence type="ECO:0000313" key="4">
    <source>
        <dbReference type="EMBL" id="TQE07904.1"/>
    </source>
</evidence>
<gene>
    <name evidence="4" type="ORF">C1H46_006437</name>
</gene>
<name>A0A540NA23_MALBA</name>